<reference evidence="1" key="2">
    <citation type="submission" date="2015-07" db="EMBL/GenBank/DDBJ databases">
        <title>Plasmids, circular viruses and viroids from rat gut.</title>
        <authorList>
            <person name="Jorgensen T.J."/>
            <person name="Hansen M.A."/>
            <person name="Xu Z."/>
            <person name="Tabak M.A."/>
            <person name="Sorensen S.J."/>
            <person name="Hansen L.H."/>
        </authorList>
    </citation>
    <scope>NUCLEOTIDE SEQUENCE</scope>
    <source>
        <strain evidence="1">RGRH0064</strain>
    </source>
</reference>
<protein>
    <submittedName>
        <fullName evidence="1">Uncharacterized protein</fullName>
    </submittedName>
</protein>
<evidence type="ECO:0000313" key="1">
    <source>
        <dbReference type="EMBL" id="CRY93784.1"/>
    </source>
</evidence>
<dbReference type="AlphaFoldDB" id="A0A0H5PXA5"/>
<reference evidence="1" key="1">
    <citation type="submission" date="2015-06" db="EMBL/GenBank/DDBJ databases">
        <authorList>
            <person name="Joergensen T."/>
        </authorList>
    </citation>
    <scope>NUCLEOTIDE SEQUENCE</scope>
    <source>
        <strain evidence="1">RGRH0064</strain>
    </source>
</reference>
<proteinExistence type="predicted"/>
<dbReference type="EMBL" id="LN852755">
    <property type="protein sequence ID" value="CRY93784.1"/>
    <property type="molecule type" value="Genomic_DNA"/>
</dbReference>
<name>A0A0H5PXA5_9ZZZZ</name>
<accession>A0A0H5PXA5</accession>
<sequence>MIKLRDSQKREVLKDFLSNVKMLKYEWEDLQEHSKTQIKKIVGFHQEVLNDDLREWVAFYICLERISQIKLRNFK</sequence>
<organism evidence="1">
    <name type="scientific">uncultured prokaryote</name>
    <dbReference type="NCBI Taxonomy" id="198431"/>
    <lineage>
        <taxon>unclassified sequences</taxon>
        <taxon>environmental samples</taxon>
    </lineage>
</organism>